<keyword evidence="8 10" id="KW-0333">Golgi apparatus</keyword>
<comment type="similarity">
    <text evidence="2 10">Belongs to the glycosyltransferase 31 family.</text>
</comment>
<proteinExistence type="inferred from homology"/>
<protein>
    <recommendedName>
        <fullName evidence="10">Hexosyltransferase</fullName>
        <ecNumber evidence="10">2.4.1.-</ecNumber>
    </recommendedName>
</protein>
<keyword evidence="6 10" id="KW-0735">Signal-anchor</keyword>
<keyword evidence="9 10" id="KW-0472">Membrane</keyword>
<dbReference type="EC" id="2.4.1.-" evidence="10"/>
<sequence length="427" mass="49787">MKNNGIRLSWNVFKPVNEMSPNYLARKWRHRKSHPNVMVILVLLAILLGCAVYILIFPWDLESSEPDYYYNRHDEYDRREFEPTQFKKIDKPTLLFKKTNFQYLSNIPNPESLCKPPSNKTRTLLIMVTSLRRNIAIRELIRRTWGSLRKITKWSIKLVFVLGTKQNFQDESIYKPIIDQEISDRKDIIIGNFGEEYGNRKIYTHLMAYKWALTYCSNADFILKTTDSTFVDIFQVIEMLSSTSPTNIIVCGKRYSYKSGQNWIPEHCRPEAMFLSMDVAERLYLTASRFDETESEIITQVKETSENIQDNRALEPDDNIFITGQVALNLGIPLENIEQKFLNEPVTAYEWARNGKTTQDQSLSGMFVVIPDATDYYAKMGITDLWRKLAKVNSLVYEYQLSPSPHTKKLLQVIKNNFGRAPHKLNS</sequence>
<keyword evidence="7 10" id="KW-1133">Transmembrane helix</keyword>
<evidence type="ECO:0000313" key="11">
    <source>
        <dbReference type="EMBL" id="CAL8137920.1"/>
    </source>
</evidence>
<dbReference type="InterPro" id="IPR002659">
    <property type="entry name" value="Glyco_trans_31"/>
</dbReference>
<keyword evidence="12" id="KW-1185">Reference proteome</keyword>
<keyword evidence="4" id="KW-0808">Transferase</keyword>
<reference evidence="11 12" key="1">
    <citation type="submission" date="2024-08" db="EMBL/GenBank/DDBJ databases">
        <authorList>
            <person name="Cucini C."/>
            <person name="Frati F."/>
        </authorList>
    </citation>
    <scope>NUCLEOTIDE SEQUENCE [LARGE SCALE GENOMIC DNA]</scope>
</reference>
<dbReference type="Gene3D" id="3.90.550.50">
    <property type="match status" value="1"/>
</dbReference>
<evidence type="ECO:0000256" key="10">
    <source>
        <dbReference type="RuleBase" id="RU363063"/>
    </source>
</evidence>
<evidence type="ECO:0000256" key="8">
    <source>
        <dbReference type="ARBA" id="ARBA00023034"/>
    </source>
</evidence>
<gene>
    <name evidence="11" type="ORF">ODALV1_LOCUS27140</name>
</gene>
<evidence type="ECO:0000256" key="9">
    <source>
        <dbReference type="ARBA" id="ARBA00023136"/>
    </source>
</evidence>
<accession>A0ABP1RXD9</accession>
<comment type="caution">
    <text evidence="11">The sequence shown here is derived from an EMBL/GenBank/DDBJ whole genome shotgun (WGS) entry which is preliminary data.</text>
</comment>
<evidence type="ECO:0000256" key="5">
    <source>
        <dbReference type="ARBA" id="ARBA00022692"/>
    </source>
</evidence>
<comment type="subcellular location">
    <subcellularLocation>
        <location evidence="1 10">Golgi apparatus membrane</location>
        <topology evidence="1 10">Single-pass type II membrane protein</topology>
    </subcellularLocation>
</comment>
<dbReference type="PANTHER" id="PTHR11214">
    <property type="entry name" value="BETA-1,3-N-ACETYLGLUCOSAMINYLTRANSFERASE"/>
    <property type="match status" value="1"/>
</dbReference>
<dbReference type="Proteomes" id="UP001642540">
    <property type="component" value="Unassembled WGS sequence"/>
</dbReference>
<evidence type="ECO:0000313" key="12">
    <source>
        <dbReference type="Proteomes" id="UP001642540"/>
    </source>
</evidence>
<dbReference type="PANTHER" id="PTHR11214:SF3">
    <property type="entry name" value="BETA-1,3-GALACTOSYLTRANSFERASE 6"/>
    <property type="match status" value="1"/>
</dbReference>
<keyword evidence="3 10" id="KW-0328">Glycosyltransferase</keyword>
<name>A0ABP1RXD9_9HEXA</name>
<organism evidence="11 12">
    <name type="scientific">Orchesella dallaii</name>
    <dbReference type="NCBI Taxonomy" id="48710"/>
    <lineage>
        <taxon>Eukaryota</taxon>
        <taxon>Metazoa</taxon>
        <taxon>Ecdysozoa</taxon>
        <taxon>Arthropoda</taxon>
        <taxon>Hexapoda</taxon>
        <taxon>Collembola</taxon>
        <taxon>Entomobryomorpha</taxon>
        <taxon>Entomobryoidea</taxon>
        <taxon>Orchesellidae</taxon>
        <taxon>Orchesellinae</taxon>
        <taxon>Orchesella</taxon>
    </lineage>
</organism>
<evidence type="ECO:0000256" key="6">
    <source>
        <dbReference type="ARBA" id="ARBA00022968"/>
    </source>
</evidence>
<feature type="transmembrane region" description="Helical" evidence="10">
    <location>
        <begin position="36"/>
        <end position="59"/>
    </location>
</feature>
<dbReference type="EMBL" id="CAXLJM020000120">
    <property type="protein sequence ID" value="CAL8137920.1"/>
    <property type="molecule type" value="Genomic_DNA"/>
</dbReference>
<evidence type="ECO:0000256" key="7">
    <source>
        <dbReference type="ARBA" id="ARBA00022989"/>
    </source>
</evidence>
<dbReference type="Pfam" id="PF01762">
    <property type="entry name" value="Galactosyl_T"/>
    <property type="match status" value="1"/>
</dbReference>
<evidence type="ECO:0000256" key="3">
    <source>
        <dbReference type="ARBA" id="ARBA00022676"/>
    </source>
</evidence>
<evidence type="ECO:0000256" key="4">
    <source>
        <dbReference type="ARBA" id="ARBA00022679"/>
    </source>
</evidence>
<evidence type="ECO:0000256" key="2">
    <source>
        <dbReference type="ARBA" id="ARBA00008661"/>
    </source>
</evidence>
<evidence type="ECO:0000256" key="1">
    <source>
        <dbReference type="ARBA" id="ARBA00004323"/>
    </source>
</evidence>
<keyword evidence="5 10" id="KW-0812">Transmembrane</keyword>